<dbReference type="EMBL" id="JAJEPW010000012">
    <property type="protein sequence ID" value="MCC2129039.1"/>
    <property type="molecule type" value="Genomic_DNA"/>
</dbReference>
<dbReference type="SUPFAM" id="SSF53756">
    <property type="entry name" value="UDP-Glycosyltransferase/glycogen phosphorylase"/>
    <property type="match status" value="1"/>
</dbReference>
<evidence type="ECO:0000313" key="4">
    <source>
        <dbReference type="EMBL" id="MCC2129039.1"/>
    </source>
</evidence>
<name>A0AAE3ABD1_9FIRM</name>
<dbReference type="Pfam" id="PF00534">
    <property type="entry name" value="Glycos_transf_1"/>
    <property type="match status" value="1"/>
</dbReference>
<keyword evidence="4" id="KW-0328">Glycosyltransferase</keyword>
<feature type="domain" description="Glycosyl transferase family 1" evidence="2">
    <location>
        <begin position="225"/>
        <end position="375"/>
    </location>
</feature>
<evidence type="ECO:0000313" key="5">
    <source>
        <dbReference type="Proteomes" id="UP001199319"/>
    </source>
</evidence>
<protein>
    <submittedName>
        <fullName evidence="4">Glycosyltransferase</fullName>
        <ecNumber evidence="4">2.4.-.-</ecNumber>
    </submittedName>
</protein>
<organism evidence="4 5">
    <name type="scientific">Brotocaccenecus cirricatena</name>
    <dbReference type="NCBI Taxonomy" id="3064195"/>
    <lineage>
        <taxon>Bacteria</taxon>
        <taxon>Bacillati</taxon>
        <taxon>Bacillota</taxon>
        <taxon>Clostridia</taxon>
        <taxon>Eubacteriales</taxon>
        <taxon>Oscillospiraceae</taxon>
        <taxon>Brotocaccenecus</taxon>
    </lineage>
</organism>
<evidence type="ECO:0000259" key="3">
    <source>
        <dbReference type="Pfam" id="PF13439"/>
    </source>
</evidence>
<proteinExistence type="predicted"/>
<comment type="caution">
    <text evidence="4">The sequence shown here is derived from an EMBL/GenBank/DDBJ whole genome shotgun (WGS) entry which is preliminary data.</text>
</comment>
<dbReference type="InterPro" id="IPR028098">
    <property type="entry name" value="Glyco_trans_4-like_N"/>
</dbReference>
<evidence type="ECO:0000256" key="1">
    <source>
        <dbReference type="ARBA" id="ARBA00022679"/>
    </source>
</evidence>
<dbReference type="PANTHER" id="PTHR46401:SF2">
    <property type="entry name" value="GLYCOSYLTRANSFERASE WBBK-RELATED"/>
    <property type="match status" value="1"/>
</dbReference>
<dbReference type="GO" id="GO:0009103">
    <property type="term" value="P:lipopolysaccharide biosynthetic process"/>
    <property type="evidence" value="ECO:0007669"/>
    <property type="project" value="TreeGrafter"/>
</dbReference>
<evidence type="ECO:0000259" key="2">
    <source>
        <dbReference type="Pfam" id="PF00534"/>
    </source>
</evidence>
<dbReference type="EC" id="2.4.-.-" evidence="4"/>
<dbReference type="PANTHER" id="PTHR46401">
    <property type="entry name" value="GLYCOSYLTRANSFERASE WBBK-RELATED"/>
    <property type="match status" value="1"/>
</dbReference>
<sequence>MKVLFVNLVYGTGSTGKIIADIMNLLKKYDNDVKALYGTGACSDNADAVKVSGDFGFYFHNAVSRFTDHAGLYSWAATRKMIREIRAFHPDLIHLHTLHGFYVNYEMLFRFLKEANIPVVWTLHDCWTFTGHCTHFSQVKCMQWQTECRDCKLLYRYPQCYWKGDVRRNFLRKKNAFTGVKNLTITTPSQWLVDQVSKSFLQNYPRTVIPNGIDRTIFRPQSSSLREKYHLEDKKIVLGVANAWNARKGLPDLLTLAGRLDSDYQVVLIGLIEKQLPDIPSDVLGLLRTANQTELAQWYSAADVFVNPTYEETFGLTTVEAQACGTPVVVYETDGCPETVAPGNGRLVPQGDIQALENAVRDVADSNWRADPKKMARFDKDTVYQGYVELYENVLSTLKKGV</sequence>
<dbReference type="InterPro" id="IPR001296">
    <property type="entry name" value="Glyco_trans_1"/>
</dbReference>
<dbReference type="AlphaFoldDB" id="A0AAE3ABD1"/>
<accession>A0AAE3ABD1</accession>
<dbReference type="GO" id="GO:0016757">
    <property type="term" value="F:glycosyltransferase activity"/>
    <property type="evidence" value="ECO:0007669"/>
    <property type="project" value="UniProtKB-KW"/>
</dbReference>
<dbReference type="RefSeq" id="WP_302928337.1">
    <property type="nucleotide sequence ID" value="NZ_JAJEPW010000012.1"/>
</dbReference>
<dbReference type="Pfam" id="PF13439">
    <property type="entry name" value="Glyco_transf_4"/>
    <property type="match status" value="1"/>
</dbReference>
<keyword evidence="1 4" id="KW-0808">Transferase</keyword>
<keyword evidence="5" id="KW-1185">Reference proteome</keyword>
<reference evidence="4" key="1">
    <citation type="submission" date="2021-10" db="EMBL/GenBank/DDBJ databases">
        <title>Anaerobic single-cell dispensing facilitates the cultivation of human gut bacteria.</title>
        <authorList>
            <person name="Afrizal A."/>
        </authorList>
    </citation>
    <scope>NUCLEOTIDE SEQUENCE</scope>
    <source>
        <strain evidence="4">CLA-AA-H272</strain>
    </source>
</reference>
<dbReference type="Proteomes" id="UP001199319">
    <property type="component" value="Unassembled WGS sequence"/>
</dbReference>
<dbReference type="Gene3D" id="3.40.50.2000">
    <property type="entry name" value="Glycogen Phosphorylase B"/>
    <property type="match status" value="2"/>
</dbReference>
<gene>
    <name evidence="4" type="ORF">LKD37_05835</name>
</gene>
<feature type="domain" description="Glycosyltransferase subfamily 4-like N-terminal" evidence="3">
    <location>
        <begin position="61"/>
        <end position="214"/>
    </location>
</feature>